<dbReference type="Proteomes" id="UP000499080">
    <property type="component" value="Unassembled WGS sequence"/>
</dbReference>
<name>A0A4Y2B780_ARAVE</name>
<keyword evidence="2" id="KW-1185">Reference proteome</keyword>
<evidence type="ECO:0000313" key="1">
    <source>
        <dbReference type="EMBL" id="GBL88192.1"/>
    </source>
</evidence>
<evidence type="ECO:0000313" key="2">
    <source>
        <dbReference type="Proteomes" id="UP000499080"/>
    </source>
</evidence>
<dbReference type="AlphaFoldDB" id="A0A4Y2B780"/>
<reference evidence="1 2" key="1">
    <citation type="journal article" date="2019" name="Sci. Rep.">
        <title>Orb-weaving spider Araneus ventricosus genome elucidates the spidroin gene catalogue.</title>
        <authorList>
            <person name="Kono N."/>
            <person name="Nakamura H."/>
            <person name="Ohtoshi R."/>
            <person name="Moran D.A.P."/>
            <person name="Shinohara A."/>
            <person name="Yoshida Y."/>
            <person name="Fujiwara M."/>
            <person name="Mori M."/>
            <person name="Tomita M."/>
            <person name="Arakawa K."/>
        </authorList>
    </citation>
    <scope>NUCLEOTIDE SEQUENCE [LARGE SCALE GENOMIC DNA]</scope>
</reference>
<dbReference type="EMBL" id="BGPR01000058">
    <property type="protein sequence ID" value="GBL88192.1"/>
    <property type="molecule type" value="Genomic_DNA"/>
</dbReference>
<proteinExistence type="predicted"/>
<gene>
    <name evidence="1" type="ORF">AVEN_117782_1</name>
</gene>
<organism evidence="1 2">
    <name type="scientific">Araneus ventricosus</name>
    <name type="common">Orbweaver spider</name>
    <name type="synonym">Epeira ventricosa</name>
    <dbReference type="NCBI Taxonomy" id="182803"/>
    <lineage>
        <taxon>Eukaryota</taxon>
        <taxon>Metazoa</taxon>
        <taxon>Ecdysozoa</taxon>
        <taxon>Arthropoda</taxon>
        <taxon>Chelicerata</taxon>
        <taxon>Arachnida</taxon>
        <taxon>Araneae</taxon>
        <taxon>Araneomorphae</taxon>
        <taxon>Entelegynae</taxon>
        <taxon>Araneoidea</taxon>
        <taxon>Araneidae</taxon>
        <taxon>Araneus</taxon>
    </lineage>
</organism>
<accession>A0A4Y2B780</accession>
<protein>
    <submittedName>
        <fullName evidence="1">Uncharacterized protein</fullName>
    </submittedName>
</protein>
<sequence length="108" mass="12660">MYAYMFAPVSLPNVRPILTQLRTQVPHYLVVRGKKALIQYLYLRAERGKVSKLHVTNRPIYILGDFDKTWYAWLSSTDLKYYTGKYALNHSLRTRWGSLQTPCKKYAG</sequence>
<comment type="caution">
    <text evidence="1">The sequence shown here is derived from an EMBL/GenBank/DDBJ whole genome shotgun (WGS) entry which is preliminary data.</text>
</comment>